<dbReference type="Pfam" id="PF16076">
    <property type="entry name" value="Acyltransf_C"/>
    <property type="match status" value="1"/>
</dbReference>
<dbReference type="GO" id="GO:0036149">
    <property type="term" value="P:phosphatidylinositol acyl-chain remodeling"/>
    <property type="evidence" value="ECO:0007669"/>
    <property type="project" value="TreeGrafter"/>
</dbReference>
<evidence type="ECO:0000313" key="7">
    <source>
        <dbReference type="EMBL" id="KAJ3168080.1"/>
    </source>
</evidence>
<evidence type="ECO:0000259" key="6">
    <source>
        <dbReference type="SMART" id="SM00563"/>
    </source>
</evidence>
<dbReference type="EMBL" id="JADGJQ010000127">
    <property type="protein sequence ID" value="KAJ3168080.1"/>
    <property type="molecule type" value="Genomic_DNA"/>
</dbReference>
<dbReference type="GO" id="GO:0005783">
    <property type="term" value="C:endoplasmic reticulum"/>
    <property type="evidence" value="ECO:0007669"/>
    <property type="project" value="TreeGrafter"/>
</dbReference>
<comment type="similarity">
    <text evidence="1">Belongs to the 1-acyl-sn-glycerol-3-phosphate acyltransferase family.</text>
</comment>
<keyword evidence="3" id="KW-0012">Acyltransferase</keyword>
<evidence type="ECO:0000256" key="2">
    <source>
        <dbReference type="ARBA" id="ARBA00022679"/>
    </source>
</evidence>
<keyword evidence="5" id="KW-0472">Membrane</keyword>
<sequence>MAGKMGRVQFALRSFVFVLIMDCSAASINFIQYPGLLLALASRHAYRQYIQQTQALFGSLIVLLTYLFTPVEIVVTGDHAALDANALAVVMANHQIYSDWWWLWILAWHKNAHGCLKIILKQSLKYLPVFGWGMQFFEFIFLARKWAVDRAMMSKILHRALSDKLPLWLVIFPEGTVITDDTKGKTRAYAKKMDIPDDPQFVLIPKSTGLFFCLKNLQPDARYLWDITMGYEGLNGDQTPYEVYSLSRVFFEARGPERVHMHVQKFVVASLPGFESAASMNTPRDEDVNATADEASGDEERTERFTLWLRKRFLEKDQLMAEFYKTGRFPRGATADSDQGSSDATLPLIIRPKPNFRDWASLGTVVGVGFWAATRLWSWWI</sequence>
<feature type="region of interest" description="Disordered" evidence="4">
    <location>
        <begin position="279"/>
        <end position="298"/>
    </location>
</feature>
<feature type="transmembrane region" description="Helical" evidence="5">
    <location>
        <begin position="49"/>
        <end position="68"/>
    </location>
</feature>
<proteinExistence type="inferred from homology"/>
<name>A0AAD5TB79_9FUNG</name>
<protein>
    <recommendedName>
        <fullName evidence="6">Phospholipid/glycerol acyltransferase domain-containing protein</fullName>
    </recommendedName>
</protein>
<keyword evidence="5" id="KW-0812">Transmembrane</keyword>
<dbReference type="PANTHER" id="PTHR10983:SF16">
    <property type="entry name" value="LYSOCARDIOLIPIN ACYLTRANSFERASE 1"/>
    <property type="match status" value="1"/>
</dbReference>
<dbReference type="SUPFAM" id="SSF69593">
    <property type="entry name" value="Glycerol-3-phosphate (1)-acyltransferase"/>
    <property type="match status" value="1"/>
</dbReference>
<dbReference type="CDD" id="cd07990">
    <property type="entry name" value="LPLAT_LCLAT1-like"/>
    <property type="match status" value="1"/>
</dbReference>
<dbReference type="SMART" id="SM00563">
    <property type="entry name" value="PlsC"/>
    <property type="match status" value="1"/>
</dbReference>
<reference evidence="7" key="1">
    <citation type="submission" date="2020-05" db="EMBL/GenBank/DDBJ databases">
        <title>Phylogenomic resolution of chytrid fungi.</title>
        <authorList>
            <person name="Stajich J.E."/>
            <person name="Amses K."/>
            <person name="Simmons R."/>
            <person name="Seto K."/>
            <person name="Myers J."/>
            <person name="Bonds A."/>
            <person name="Quandt C.A."/>
            <person name="Barry K."/>
            <person name="Liu P."/>
            <person name="Grigoriev I."/>
            <person name="Longcore J.E."/>
            <person name="James T.Y."/>
        </authorList>
    </citation>
    <scope>NUCLEOTIDE SEQUENCE</scope>
    <source>
        <strain evidence="7">JEL0379</strain>
    </source>
</reference>
<dbReference type="GO" id="GO:0016746">
    <property type="term" value="F:acyltransferase activity"/>
    <property type="evidence" value="ECO:0007669"/>
    <property type="project" value="UniProtKB-KW"/>
</dbReference>
<feature type="domain" description="Phospholipid/glycerol acyltransferase" evidence="6">
    <location>
        <begin position="88"/>
        <end position="211"/>
    </location>
</feature>
<evidence type="ECO:0000256" key="4">
    <source>
        <dbReference type="SAM" id="MobiDB-lite"/>
    </source>
</evidence>
<dbReference type="InterPro" id="IPR032098">
    <property type="entry name" value="Acyltransf_C"/>
</dbReference>
<comment type="caution">
    <text evidence="7">The sequence shown here is derived from an EMBL/GenBank/DDBJ whole genome shotgun (WGS) entry which is preliminary data.</text>
</comment>
<dbReference type="PANTHER" id="PTHR10983">
    <property type="entry name" value="1-ACYLGLYCEROL-3-PHOSPHATE ACYLTRANSFERASE-RELATED"/>
    <property type="match status" value="1"/>
</dbReference>
<keyword evidence="8" id="KW-1185">Reference proteome</keyword>
<evidence type="ECO:0000256" key="5">
    <source>
        <dbReference type="SAM" id="Phobius"/>
    </source>
</evidence>
<accession>A0AAD5TB79</accession>
<dbReference type="AlphaFoldDB" id="A0AAD5TB79"/>
<evidence type="ECO:0000256" key="1">
    <source>
        <dbReference type="ARBA" id="ARBA00008655"/>
    </source>
</evidence>
<dbReference type="Proteomes" id="UP001212152">
    <property type="component" value="Unassembled WGS sequence"/>
</dbReference>
<dbReference type="InterPro" id="IPR002123">
    <property type="entry name" value="Plipid/glycerol_acylTrfase"/>
</dbReference>
<keyword evidence="2" id="KW-0808">Transferase</keyword>
<gene>
    <name evidence="7" type="ORF">HDU87_001251</name>
</gene>
<evidence type="ECO:0000256" key="3">
    <source>
        <dbReference type="ARBA" id="ARBA00023315"/>
    </source>
</evidence>
<keyword evidence="5" id="KW-1133">Transmembrane helix</keyword>
<organism evidence="7 8">
    <name type="scientific">Geranomyces variabilis</name>
    <dbReference type="NCBI Taxonomy" id="109894"/>
    <lineage>
        <taxon>Eukaryota</taxon>
        <taxon>Fungi</taxon>
        <taxon>Fungi incertae sedis</taxon>
        <taxon>Chytridiomycota</taxon>
        <taxon>Chytridiomycota incertae sedis</taxon>
        <taxon>Chytridiomycetes</taxon>
        <taxon>Spizellomycetales</taxon>
        <taxon>Powellomycetaceae</taxon>
        <taxon>Geranomyces</taxon>
    </lineage>
</organism>
<dbReference type="Pfam" id="PF01553">
    <property type="entry name" value="Acyltransferase"/>
    <property type="match status" value="1"/>
</dbReference>
<evidence type="ECO:0000313" key="8">
    <source>
        <dbReference type="Proteomes" id="UP001212152"/>
    </source>
</evidence>